<dbReference type="Proteomes" id="UP000017944">
    <property type="component" value="Unassembled WGS sequence"/>
</dbReference>
<evidence type="ECO:0000313" key="1">
    <source>
        <dbReference type="EMBL" id="ESU78363.1"/>
    </source>
</evidence>
<organism evidence="1 2">
    <name type="scientific">Shigella dysenteriae WRSd3</name>
    <dbReference type="NCBI Taxonomy" id="1401327"/>
    <lineage>
        <taxon>Bacteria</taxon>
        <taxon>Pseudomonadati</taxon>
        <taxon>Pseudomonadota</taxon>
        <taxon>Gammaproteobacteria</taxon>
        <taxon>Enterobacterales</taxon>
        <taxon>Enterobacteriaceae</taxon>
        <taxon>Shigella</taxon>
    </lineage>
</organism>
<comment type="caution">
    <text evidence="1">The sequence shown here is derived from an EMBL/GenBank/DDBJ whole genome shotgun (WGS) entry which is preliminary data.</text>
</comment>
<protein>
    <submittedName>
        <fullName evidence="1">Uncharacterized protein</fullName>
    </submittedName>
</protein>
<reference evidence="1 2" key="1">
    <citation type="submission" date="2013-10" db="EMBL/GenBank/DDBJ databases">
        <title>Draft genomes and the virulence plasmids of Sd1617 vaccine constructs: WRSd3 and WRSd5.</title>
        <authorList>
            <person name="Aksomboon Vongsawan A."/>
            <person name="Venkatesan M.M."/>
            <person name="Vaisvil B."/>
            <person name="Emel G."/>
            <person name="Kepatral V."/>
            <person name="Sethabutr O."/>
            <person name="Serichantalergs O."/>
            <person name="Mason C."/>
        </authorList>
    </citation>
    <scope>NUCLEOTIDE SEQUENCE [LARGE SCALE GENOMIC DNA]</scope>
    <source>
        <strain evidence="1 2">WRSd3</strain>
    </source>
</reference>
<name>A0A090NWU3_SHIDY</name>
<evidence type="ECO:0000313" key="2">
    <source>
        <dbReference type="Proteomes" id="UP000017944"/>
    </source>
</evidence>
<dbReference type="AlphaFoldDB" id="A0A090NWU3"/>
<dbReference type="EMBL" id="AXUT01000249">
    <property type="protein sequence ID" value="ESU78363.1"/>
    <property type="molecule type" value="Genomic_DNA"/>
</dbReference>
<accession>A0A090NWU3</accession>
<proteinExistence type="predicted"/>
<sequence length="56" mass="6409">MSPNRLSKVGYHPTPRRRLHRHFCKTISTKSCLAEKVWLRRISACPGLSMVVAAYP</sequence>
<gene>
    <name evidence="1" type="ORF">WRSd3_02944</name>
</gene>